<dbReference type="Proteomes" id="UP000509568">
    <property type="component" value="Chromosome"/>
</dbReference>
<keyword evidence="4 6" id="KW-0998">Cell outer membrane</keyword>
<dbReference type="AlphaFoldDB" id="A0A7D5H6M7"/>
<evidence type="ECO:0000256" key="4">
    <source>
        <dbReference type="ARBA" id="ARBA00023237"/>
    </source>
</evidence>
<evidence type="ECO:0000256" key="3">
    <source>
        <dbReference type="ARBA" id="ARBA00023139"/>
    </source>
</evidence>
<sequence length="201" mass="22305">MIKRNLLVMGLAVLLGACGFQLRGTGTNELALKELNVTARDAYGPTVTQLRKQLSASGVKVYDGAPYKLVLSREDEQQRSASYTSGTRSAEYELTTTLSYDIVGHENLNLLSDKIIVDKTYTQDSNNLAGSDQVAQETRSEIRRELIQRLMLRLQQITPQQLDKLQVEADAKAKALAEQEAEAQRIRDATPQQSPLQIPSK</sequence>
<dbReference type="Pfam" id="PF04390">
    <property type="entry name" value="LptE"/>
    <property type="match status" value="1"/>
</dbReference>
<dbReference type="PANTHER" id="PTHR38098">
    <property type="entry name" value="LPS-ASSEMBLY LIPOPROTEIN LPTE"/>
    <property type="match status" value="1"/>
</dbReference>
<dbReference type="GO" id="GO:0009279">
    <property type="term" value="C:cell outer membrane"/>
    <property type="evidence" value="ECO:0007669"/>
    <property type="project" value="UniProtKB-SubCell"/>
</dbReference>
<dbReference type="GO" id="GO:0015920">
    <property type="term" value="P:lipopolysaccharide transport"/>
    <property type="evidence" value="ECO:0007669"/>
    <property type="project" value="TreeGrafter"/>
</dbReference>
<comment type="subcellular location">
    <subcellularLocation>
        <location evidence="6">Cell outer membrane</location>
        <topology evidence="6">Lipid-anchor</topology>
    </subcellularLocation>
</comment>
<accession>A0A7D5H6M7</accession>
<keyword evidence="5 6" id="KW-0449">Lipoprotein</keyword>
<protein>
    <recommendedName>
        <fullName evidence="6">LPS-assembly lipoprotein LptE</fullName>
    </recommendedName>
</protein>
<evidence type="ECO:0000256" key="7">
    <source>
        <dbReference type="SAM" id="MobiDB-lite"/>
    </source>
</evidence>
<feature type="compositionally biased region" description="Basic and acidic residues" evidence="7">
    <location>
        <begin position="177"/>
        <end position="188"/>
    </location>
</feature>
<dbReference type="PANTHER" id="PTHR38098:SF1">
    <property type="entry name" value="LPS-ASSEMBLY LIPOPROTEIN LPTE"/>
    <property type="match status" value="1"/>
</dbReference>
<evidence type="ECO:0000256" key="6">
    <source>
        <dbReference type="HAMAP-Rule" id="MF_01186"/>
    </source>
</evidence>
<comment type="similarity">
    <text evidence="6">Belongs to the LptE lipoprotein family.</text>
</comment>
<keyword evidence="2 6" id="KW-0472">Membrane</keyword>
<dbReference type="GO" id="GO:0043165">
    <property type="term" value="P:Gram-negative-bacterium-type cell outer membrane assembly"/>
    <property type="evidence" value="ECO:0007669"/>
    <property type="project" value="UniProtKB-UniRule"/>
</dbReference>
<dbReference type="RefSeq" id="WP_158153471.1">
    <property type="nucleotide sequence ID" value="NZ_CP056030.1"/>
</dbReference>
<evidence type="ECO:0000256" key="2">
    <source>
        <dbReference type="ARBA" id="ARBA00023136"/>
    </source>
</evidence>
<dbReference type="HAMAP" id="MF_01186">
    <property type="entry name" value="LPS_assembly_LptE"/>
    <property type="match status" value="1"/>
</dbReference>
<evidence type="ECO:0000256" key="5">
    <source>
        <dbReference type="ARBA" id="ARBA00023288"/>
    </source>
</evidence>
<keyword evidence="1 6" id="KW-0732">Signal</keyword>
<dbReference type="KEGG" id="pez:HWQ56_25355"/>
<evidence type="ECO:0000256" key="1">
    <source>
        <dbReference type="ARBA" id="ARBA00022729"/>
    </source>
</evidence>
<feature type="compositionally biased region" description="Polar residues" evidence="7">
    <location>
        <begin position="190"/>
        <end position="201"/>
    </location>
</feature>
<dbReference type="InterPro" id="IPR007485">
    <property type="entry name" value="LPS_assembly_LptE"/>
</dbReference>
<dbReference type="GO" id="GO:1990351">
    <property type="term" value="C:transporter complex"/>
    <property type="evidence" value="ECO:0007669"/>
    <property type="project" value="TreeGrafter"/>
</dbReference>
<dbReference type="EMBL" id="CP056030">
    <property type="protein sequence ID" value="QKZ06922.1"/>
    <property type="molecule type" value="Genomic_DNA"/>
</dbReference>
<dbReference type="GO" id="GO:0001530">
    <property type="term" value="F:lipopolysaccharide binding"/>
    <property type="evidence" value="ECO:0007669"/>
    <property type="project" value="TreeGrafter"/>
</dbReference>
<comment type="subunit">
    <text evidence="6">Component of the lipopolysaccharide transport and assembly complex. Interacts with LptD.</text>
</comment>
<dbReference type="PROSITE" id="PS51257">
    <property type="entry name" value="PROKAR_LIPOPROTEIN"/>
    <property type="match status" value="1"/>
</dbReference>
<proteinExistence type="inferred from homology"/>
<dbReference type="Gene3D" id="3.30.160.150">
    <property type="entry name" value="Lipoprotein like domain"/>
    <property type="match status" value="1"/>
</dbReference>
<organism evidence="8 9">
    <name type="scientific">Pseudomonas eucalypticola</name>
    <dbReference type="NCBI Taxonomy" id="2599595"/>
    <lineage>
        <taxon>Bacteria</taxon>
        <taxon>Pseudomonadati</taxon>
        <taxon>Pseudomonadota</taxon>
        <taxon>Gammaproteobacteria</taxon>
        <taxon>Pseudomonadales</taxon>
        <taxon>Pseudomonadaceae</taxon>
        <taxon>Pseudomonas</taxon>
    </lineage>
</organism>
<evidence type="ECO:0000313" key="9">
    <source>
        <dbReference type="Proteomes" id="UP000509568"/>
    </source>
</evidence>
<name>A0A7D5H6M7_9PSED</name>
<gene>
    <name evidence="6" type="primary">lptE</name>
    <name evidence="8" type="ORF">HWQ56_25355</name>
</gene>
<feature type="region of interest" description="Disordered" evidence="7">
    <location>
        <begin position="177"/>
        <end position="201"/>
    </location>
</feature>
<keyword evidence="3 6" id="KW-0564">Palmitate</keyword>
<comment type="function">
    <text evidence="6">Together with LptD, is involved in the assembly of lipopolysaccharide (LPS) at the surface of the outer membrane. Required for the proper assembly of LptD. Binds LPS and may serve as the LPS recognition site at the outer membrane.</text>
</comment>
<evidence type="ECO:0000313" key="8">
    <source>
        <dbReference type="EMBL" id="QKZ06922.1"/>
    </source>
</evidence>
<reference evidence="8 9" key="1">
    <citation type="submission" date="2020-06" db="EMBL/GenBank/DDBJ databases">
        <title>Pseudomonas eucalypticola sp. nov., an endophyte of Eucalyptus dunnii leaves with biocontrol ability of eucalyptus leaf blight.</title>
        <authorList>
            <person name="Liu Y."/>
            <person name="Song Z."/>
            <person name="Zeng H."/>
            <person name="Lu M."/>
            <person name="Wang X."/>
            <person name="Lian X."/>
            <person name="Zhang Q."/>
        </authorList>
    </citation>
    <scope>NUCLEOTIDE SEQUENCE [LARGE SCALE GENOMIC DNA]</scope>
    <source>
        <strain evidence="8 9">NP-1</strain>
    </source>
</reference>
<keyword evidence="9" id="KW-1185">Reference proteome</keyword>